<organism evidence="2 3">
    <name type="scientific">Neoasaia chiangmaiensis</name>
    <dbReference type="NCBI Taxonomy" id="320497"/>
    <lineage>
        <taxon>Bacteria</taxon>
        <taxon>Pseudomonadati</taxon>
        <taxon>Pseudomonadota</taxon>
        <taxon>Alphaproteobacteria</taxon>
        <taxon>Acetobacterales</taxon>
        <taxon>Acetobacteraceae</taxon>
        <taxon>Neoasaia</taxon>
    </lineage>
</organism>
<dbReference type="OrthoDB" id="7234554at2"/>
<dbReference type="STRING" id="320497.A0U93_05055"/>
<keyword evidence="3" id="KW-1185">Reference proteome</keyword>
<dbReference type="EMBL" id="CP014691">
    <property type="protein sequence ID" value="AQS87409.1"/>
    <property type="molecule type" value="Genomic_DNA"/>
</dbReference>
<name>A0A1U9KNS8_9PROT</name>
<protein>
    <recommendedName>
        <fullName evidence="1">AsmA domain-containing protein</fullName>
    </recommendedName>
</protein>
<dbReference type="AlphaFoldDB" id="A0A1U9KNS8"/>
<evidence type="ECO:0000313" key="3">
    <source>
        <dbReference type="Proteomes" id="UP000188604"/>
    </source>
</evidence>
<dbReference type="RefSeq" id="WP_077806391.1">
    <property type="nucleotide sequence ID" value="NZ_BJXS01000009.1"/>
</dbReference>
<evidence type="ECO:0000313" key="2">
    <source>
        <dbReference type="EMBL" id="AQS87409.1"/>
    </source>
</evidence>
<dbReference type="KEGG" id="nch:A0U93_05055"/>
<dbReference type="Pfam" id="PF05170">
    <property type="entry name" value="AsmA"/>
    <property type="match status" value="2"/>
</dbReference>
<proteinExistence type="predicted"/>
<dbReference type="PANTHER" id="PTHR30441:SF4">
    <property type="entry name" value="PROTEIN ASMA"/>
    <property type="match status" value="1"/>
</dbReference>
<sequence>MKRLLGALIVLLVLLTGFGIAAHVLIDRSALRQDVIAAVKRQTGRDLEIGHFSVQVFPWPSFAARDVTLSDLPGSDRPPMLRAREVHASLALTPLIWRQLRLEHVVVTGGTLTLRRAVDGTANWNFTPPERDGARATTGSTHRVQAHWKAELGSASIMDTGIDFQDLAARQGGHVTIDRLELDGLPSSSPYLDLQAHHANTPFTLTGHIGPLSVLTGKNPPWAVSLGATLGAESAHRDWVNIDGQINDPRHLQGISGTVRGELAHLNDLSGVFPHADLPAIDGLGGEVGVFDVPALSQGWHAIAAGIGVNHIHLHMASAPGWNGVQARQTSIDGETLSSPLTVTTDLQWRTRIGHVQGQFGTLSQALAAWHTRLGTPLPVAIEMREPGKSGLAATDRHDPDQDATISLRGTLGAHGTQLALDGHAQGFAIRGATLTNAALKATLGADGTKNVQLRDLSLSSQEVSLTGTAGFALTRNPDIHAVLEVAHLDMDALSGLWRHASPPAAVIPDARSAPDAAPGVAGVVASAVKPMAGTQQAPTTAANPDVSPASRSLVEMLRGRNGDIRLHIGTLRFNGQDYSDLLAHAVLRQGHLTLDPLSGHGAGGALSGVIDYDASQEPAVLSFRFAPFLLPATLAEMQAGLPLLLRGPLEAVGELHAQGGDRAALLASASGHLGLSMVGGNIDGRLLGQLIGHDAQVVLGHGDVGLRCLGVHMQIDRGKANLDTIGMQAGPVAATGSGTIDLATQELALNLTPRIGFGSAGASTPVSVGGTLGAPMARQAAGQDGRFEVTLGGAAPDPCGPALNAAREGLGGDAPPEARHHSRASDFLHALGILH</sequence>
<reference evidence="2 3" key="1">
    <citation type="submission" date="2016-03" db="EMBL/GenBank/DDBJ databases">
        <title>Acetic acid bacteria sequencing.</title>
        <authorList>
            <person name="Brandt J."/>
            <person name="Jakob F."/>
            <person name="Vogel R.F."/>
        </authorList>
    </citation>
    <scope>NUCLEOTIDE SEQUENCE [LARGE SCALE GENOMIC DNA]</scope>
    <source>
        <strain evidence="2 3">NBRC 101099</strain>
    </source>
</reference>
<feature type="domain" description="AsmA" evidence="1">
    <location>
        <begin position="5"/>
        <end position="169"/>
    </location>
</feature>
<gene>
    <name evidence="2" type="ORF">A0U93_05055</name>
</gene>
<evidence type="ECO:0000259" key="1">
    <source>
        <dbReference type="Pfam" id="PF05170"/>
    </source>
</evidence>
<dbReference type="PROSITE" id="PS00136">
    <property type="entry name" value="SUBTILASE_ASP"/>
    <property type="match status" value="1"/>
</dbReference>
<feature type="domain" description="AsmA" evidence="1">
    <location>
        <begin position="446"/>
        <end position="723"/>
    </location>
</feature>
<dbReference type="InterPro" id="IPR007844">
    <property type="entry name" value="AsmA"/>
</dbReference>
<dbReference type="GO" id="GO:0090313">
    <property type="term" value="P:regulation of protein targeting to membrane"/>
    <property type="evidence" value="ECO:0007669"/>
    <property type="project" value="TreeGrafter"/>
</dbReference>
<accession>A0A1U9KNS8</accession>
<dbReference type="Proteomes" id="UP000188604">
    <property type="component" value="Chromosome"/>
</dbReference>
<dbReference type="GO" id="GO:0005886">
    <property type="term" value="C:plasma membrane"/>
    <property type="evidence" value="ECO:0007669"/>
    <property type="project" value="TreeGrafter"/>
</dbReference>
<dbReference type="PANTHER" id="PTHR30441">
    <property type="entry name" value="DUF748 DOMAIN-CONTAINING PROTEIN"/>
    <property type="match status" value="1"/>
</dbReference>
<dbReference type="InterPro" id="IPR023827">
    <property type="entry name" value="Peptidase_S8_Asp-AS"/>
</dbReference>
<dbReference type="InterPro" id="IPR052894">
    <property type="entry name" value="AsmA-related"/>
</dbReference>